<feature type="signal peptide" evidence="1">
    <location>
        <begin position="1"/>
        <end position="37"/>
    </location>
</feature>
<dbReference type="InterPro" id="IPR011970">
    <property type="entry name" value="MltB_2"/>
</dbReference>
<dbReference type="InterPro" id="IPR043426">
    <property type="entry name" value="MltB-like"/>
</dbReference>
<dbReference type="Pfam" id="PF01471">
    <property type="entry name" value="PG_binding_1"/>
    <property type="match status" value="1"/>
</dbReference>
<dbReference type="AlphaFoldDB" id="A0A917V417"/>
<dbReference type="EMBL" id="BMMF01000005">
    <property type="protein sequence ID" value="GGK33892.1"/>
    <property type="molecule type" value="Genomic_DNA"/>
</dbReference>
<dbReference type="Gene3D" id="1.10.101.10">
    <property type="entry name" value="PGBD-like superfamily/PGBD"/>
    <property type="match status" value="1"/>
</dbReference>
<dbReference type="InterPro" id="IPR036366">
    <property type="entry name" value="PGBDSf"/>
</dbReference>
<evidence type="ECO:0000313" key="5">
    <source>
        <dbReference type="Proteomes" id="UP000600449"/>
    </source>
</evidence>
<feature type="domain" description="Transglycosylase SLT" evidence="3">
    <location>
        <begin position="66"/>
        <end position="353"/>
    </location>
</feature>
<reference evidence="4 5" key="1">
    <citation type="journal article" date="2014" name="Int. J. Syst. Evol. Microbiol.">
        <title>Complete genome sequence of Corynebacterium casei LMG S-19264T (=DSM 44701T), isolated from a smear-ripened cheese.</title>
        <authorList>
            <consortium name="US DOE Joint Genome Institute (JGI-PGF)"/>
            <person name="Walter F."/>
            <person name="Albersmeier A."/>
            <person name="Kalinowski J."/>
            <person name="Ruckert C."/>
        </authorList>
    </citation>
    <scope>NUCLEOTIDE SEQUENCE [LARGE SCALE GENOMIC DNA]</scope>
    <source>
        <strain evidence="4 5">CGMCC 1.9161</strain>
    </source>
</reference>
<dbReference type="InterPro" id="IPR036365">
    <property type="entry name" value="PGBD-like_sf"/>
</dbReference>
<evidence type="ECO:0000259" key="2">
    <source>
        <dbReference type="Pfam" id="PF01471"/>
    </source>
</evidence>
<dbReference type="PANTHER" id="PTHR30163:SF8">
    <property type="entry name" value="LYTIC MUREIN TRANSGLYCOSYLASE"/>
    <property type="match status" value="1"/>
</dbReference>
<dbReference type="PROSITE" id="PS51318">
    <property type="entry name" value="TAT"/>
    <property type="match status" value="1"/>
</dbReference>
<dbReference type="SUPFAM" id="SSF47090">
    <property type="entry name" value="PGBD-like"/>
    <property type="match status" value="1"/>
</dbReference>
<dbReference type="Gene3D" id="1.10.8.350">
    <property type="entry name" value="Bacterial muramidase"/>
    <property type="match status" value="1"/>
</dbReference>
<accession>A0A917V417</accession>
<dbReference type="InterPro" id="IPR031304">
    <property type="entry name" value="SLT_2"/>
</dbReference>
<dbReference type="Pfam" id="PF13406">
    <property type="entry name" value="SLT_2"/>
    <property type="match status" value="1"/>
</dbReference>
<dbReference type="CDD" id="cd13399">
    <property type="entry name" value="Slt35-like"/>
    <property type="match status" value="1"/>
</dbReference>
<evidence type="ECO:0000259" key="3">
    <source>
        <dbReference type="Pfam" id="PF13406"/>
    </source>
</evidence>
<organism evidence="4 5">
    <name type="scientific">Salinarimonas ramus</name>
    <dbReference type="NCBI Taxonomy" id="690164"/>
    <lineage>
        <taxon>Bacteria</taxon>
        <taxon>Pseudomonadati</taxon>
        <taxon>Pseudomonadota</taxon>
        <taxon>Alphaproteobacteria</taxon>
        <taxon>Hyphomicrobiales</taxon>
        <taxon>Salinarimonadaceae</taxon>
        <taxon>Salinarimonas</taxon>
    </lineage>
</organism>
<dbReference type="PANTHER" id="PTHR30163">
    <property type="entry name" value="MEMBRANE-BOUND LYTIC MUREIN TRANSGLYCOSYLASE B"/>
    <property type="match status" value="1"/>
</dbReference>
<dbReference type="GO" id="GO:0008933">
    <property type="term" value="F:peptidoglycan lytic transglycosylase activity"/>
    <property type="evidence" value="ECO:0007669"/>
    <property type="project" value="TreeGrafter"/>
</dbReference>
<dbReference type="Proteomes" id="UP000600449">
    <property type="component" value="Unassembled WGS sequence"/>
</dbReference>
<dbReference type="FunFam" id="1.10.8.350:FF:000001">
    <property type="entry name" value="Lytic murein transglycosylase B"/>
    <property type="match status" value="1"/>
</dbReference>
<sequence length="432" mass="46179">MPRTTSALDTRRRLARAAALAALAATLPLAGCTVAGAGTGIGEPVGIATASLDPGAAQEGVPQGTFDAFVAGLWPEAQARGVSRATFDTAFRGVTPNPRIIELTRRQSEFTRPIWEYIDNAVSAERVRLGERARAQYSSILSSVERAYGVPQAIVLGVWGMETNFGGFTGDMDVIRSLATLAHVRHRGDFFRGELLAALEVLEQGKISRGELEGSWAGAMGHTQFMPTSYLRYAVDGDGDGKRDIWRSIPDALASTANYLREHGWRPGLDWGVEVSLPSGFDYAQQRMPMANWAALGVRPANGGALPGGGAEATLFLPAGASGPAFLVTSNYDVIKRYNSSDSYAMGVALLGQRLTGGGGVRGSWPRDERMLSGDERRELQTRLAGLGLYDGTVDGKIGSMTREAVRRFQLSRGLTPDGYADVALLEALRGR</sequence>
<evidence type="ECO:0000256" key="1">
    <source>
        <dbReference type="SAM" id="SignalP"/>
    </source>
</evidence>
<gene>
    <name evidence="4" type="primary">MltB</name>
    <name evidence="4" type="ORF">GCM10011322_20700</name>
</gene>
<evidence type="ECO:0000313" key="4">
    <source>
        <dbReference type="EMBL" id="GGK33892.1"/>
    </source>
</evidence>
<name>A0A917V417_9HYPH</name>
<dbReference type="GO" id="GO:0009253">
    <property type="term" value="P:peptidoglycan catabolic process"/>
    <property type="evidence" value="ECO:0007669"/>
    <property type="project" value="TreeGrafter"/>
</dbReference>
<dbReference type="InterPro" id="IPR006311">
    <property type="entry name" value="TAT_signal"/>
</dbReference>
<dbReference type="RefSeq" id="WP_188912439.1">
    <property type="nucleotide sequence ID" value="NZ_BMMF01000005.1"/>
</dbReference>
<dbReference type="NCBIfam" id="TIGR02283">
    <property type="entry name" value="MltB_2"/>
    <property type="match status" value="1"/>
</dbReference>
<dbReference type="InterPro" id="IPR023346">
    <property type="entry name" value="Lysozyme-like_dom_sf"/>
</dbReference>
<comment type="caution">
    <text evidence="4">The sequence shown here is derived from an EMBL/GenBank/DDBJ whole genome shotgun (WGS) entry which is preliminary data.</text>
</comment>
<feature type="chain" id="PRO_5037619055" evidence="1">
    <location>
        <begin position="38"/>
        <end position="432"/>
    </location>
</feature>
<proteinExistence type="predicted"/>
<dbReference type="Gene3D" id="1.10.530.10">
    <property type="match status" value="1"/>
</dbReference>
<keyword evidence="1" id="KW-0732">Signal</keyword>
<dbReference type="SUPFAM" id="SSF53955">
    <property type="entry name" value="Lysozyme-like"/>
    <property type="match status" value="1"/>
</dbReference>
<dbReference type="InterPro" id="IPR002477">
    <property type="entry name" value="Peptidoglycan-bd-like"/>
</dbReference>
<keyword evidence="5" id="KW-1185">Reference proteome</keyword>
<feature type="domain" description="Peptidoglycan binding-like" evidence="2">
    <location>
        <begin position="373"/>
        <end position="429"/>
    </location>
</feature>
<protein>
    <submittedName>
        <fullName evidence="4">Murein transglycosylase</fullName>
    </submittedName>
</protein>